<feature type="transmembrane region" description="Helical" evidence="1">
    <location>
        <begin position="29"/>
        <end position="51"/>
    </location>
</feature>
<organism evidence="2 3">
    <name type="scientific">Loigolactobacillus rennini DSM 20253</name>
    <dbReference type="NCBI Taxonomy" id="1423796"/>
    <lineage>
        <taxon>Bacteria</taxon>
        <taxon>Bacillati</taxon>
        <taxon>Bacillota</taxon>
        <taxon>Bacilli</taxon>
        <taxon>Lactobacillales</taxon>
        <taxon>Lactobacillaceae</taxon>
        <taxon>Loigolactobacillus</taxon>
    </lineage>
</organism>
<proteinExistence type="predicted"/>
<evidence type="ECO:0000313" key="3">
    <source>
        <dbReference type="Proteomes" id="UP000051638"/>
    </source>
</evidence>
<keyword evidence="3" id="KW-1185">Reference proteome</keyword>
<keyword evidence="1" id="KW-0472">Membrane</keyword>
<keyword evidence="1" id="KW-0812">Transmembrane</keyword>
<dbReference type="Proteomes" id="UP000051638">
    <property type="component" value="Unassembled WGS sequence"/>
</dbReference>
<sequence length="67" mass="7824">MCWKFWRNVAISAILFLFILPIIELTWQIALFKIIVTSLAGLVLLTSIFYFEDRAGLLTDQPKNNHR</sequence>
<dbReference type="AlphaFoldDB" id="A0A0R2DJD8"/>
<reference evidence="2 3" key="1">
    <citation type="journal article" date="2015" name="Genome Announc.">
        <title>Expanding the biotechnology potential of lactobacilli through comparative genomics of 213 strains and associated genera.</title>
        <authorList>
            <person name="Sun Z."/>
            <person name="Harris H.M."/>
            <person name="McCann A."/>
            <person name="Guo C."/>
            <person name="Argimon S."/>
            <person name="Zhang W."/>
            <person name="Yang X."/>
            <person name="Jeffery I.B."/>
            <person name="Cooney J.C."/>
            <person name="Kagawa T.F."/>
            <person name="Liu W."/>
            <person name="Song Y."/>
            <person name="Salvetti E."/>
            <person name="Wrobel A."/>
            <person name="Rasinkangas P."/>
            <person name="Parkhill J."/>
            <person name="Rea M.C."/>
            <person name="O'Sullivan O."/>
            <person name="Ritari J."/>
            <person name="Douillard F.P."/>
            <person name="Paul Ross R."/>
            <person name="Yang R."/>
            <person name="Briner A.E."/>
            <person name="Felis G.E."/>
            <person name="de Vos W.M."/>
            <person name="Barrangou R."/>
            <person name="Klaenhammer T.R."/>
            <person name="Caufield P.W."/>
            <person name="Cui Y."/>
            <person name="Zhang H."/>
            <person name="O'Toole P.W."/>
        </authorList>
    </citation>
    <scope>NUCLEOTIDE SEQUENCE [LARGE SCALE GENOMIC DNA]</scope>
    <source>
        <strain evidence="2 3">DSM 20253</strain>
    </source>
</reference>
<dbReference type="RefSeq" id="WP_057872870.1">
    <property type="nucleotide sequence ID" value="NZ_AYYI01000003.1"/>
</dbReference>
<keyword evidence="1" id="KW-1133">Transmembrane helix</keyword>
<dbReference type="OrthoDB" id="2300071at2"/>
<gene>
    <name evidence="2" type="ORF">FC24_GL001081</name>
</gene>
<dbReference type="EMBL" id="AYYI01000003">
    <property type="protein sequence ID" value="KRN00093.1"/>
    <property type="molecule type" value="Genomic_DNA"/>
</dbReference>
<comment type="caution">
    <text evidence="2">The sequence shown here is derived from an EMBL/GenBank/DDBJ whole genome shotgun (WGS) entry which is preliminary data.</text>
</comment>
<evidence type="ECO:0000256" key="1">
    <source>
        <dbReference type="SAM" id="Phobius"/>
    </source>
</evidence>
<name>A0A0R2DJD8_9LACO</name>
<evidence type="ECO:0000313" key="2">
    <source>
        <dbReference type="EMBL" id="KRN00093.1"/>
    </source>
</evidence>
<accession>A0A0R2DJD8</accession>
<protein>
    <submittedName>
        <fullName evidence="2">Uncharacterized protein</fullName>
    </submittedName>
</protein>
<feature type="transmembrane region" description="Helical" evidence="1">
    <location>
        <begin position="5"/>
        <end position="23"/>
    </location>
</feature>
<dbReference type="PATRIC" id="fig|1423796.3.peg.1105"/>